<evidence type="ECO:0000313" key="2">
    <source>
        <dbReference type="EMBL" id="MBB5157124.1"/>
    </source>
</evidence>
<feature type="transmembrane region" description="Helical" evidence="1">
    <location>
        <begin position="128"/>
        <end position="148"/>
    </location>
</feature>
<feature type="transmembrane region" description="Helical" evidence="1">
    <location>
        <begin position="12"/>
        <end position="29"/>
    </location>
</feature>
<dbReference type="RefSeq" id="WP_184728146.1">
    <property type="nucleotide sequence ID" value="NZ_JACHIW010000001.1"/>
</dbReference>
<name>A0A840Q8P8_9PSEU</name>
<feature type="transmembrane region" description="Helical" evidence="1">
    <location>
        <begin position="95"/>
        <end position="116"/>
    </location>
</feature>
<feature type="transmembrane region" description="Helical" evidence="1">
    <location>
        <begin position="234"/>
        <end position="257"/>
    </location>
</feature>
<keyword evidence="1" id="KW-0472">Membrane</keyword>
<accession>A0A840Q8P8</accession>
<evidence type="ECO:0000313" key="3">
    <source>
        <dbReference type="Proteomes" id="UP000584374"/>
    </source>
</evidence>
<gene>
    <name evidence="2" type="ORF">BJ970_004658</name>
</gene>
<feature type="transmembrane region" description="Helical" evidence="1">
    <location>
        <begin position="49"/>
        <end position="68"/>
    </location>
</feature>
<sequence>MSRLRSATRPFGLLPTLLPALIIGILTLGQTRKYWALPYQEWANTSSQVHEQLLLIAPIAAAAATYYAGRLTHSSRIFALPNSVRAGLPVTVRHLAVLGIPLMFAYLLGMTPLLIITAQTAGTGGPDLLAMLSGVTGLAASIAAGYTAGVLTGTAWTTPLTFILGFLAMQLNAGRDAFVATVPVTHVPADLGRMENPPLNVYRIAFFLLIVMACGVIASRAMRRRRKLGVPSPMSAAIALVVAVMVALPAISTPALLAEEQHPPLSCVDQRVRYCVHAGRSSELGSVAEAGDTVLAVYGEKPAFLEEVLDVAARKGVSGANFGNTAWVPLSPYNSTGATTQHALAGYLSGDVACAQKLAAGGPVERTPMRLSDELEQWLLKQAGDPSPGPPSRFDQLDPRLVRAWIAKHEPRIASCSLTEQNLP</sequence>
<feature type="transmembrane region" description="Helical" evidence="1">
    <location>
        <begin position="201"/>
        <end position="222"/>
    </location>
</feature>
<dbReference type="EMBL" id="JACHIW010000001">
    <property type="protein sequence ID" value="MBB5157124.1"/>
    <property type="molecule type" value="Genomic_DNA"/>
</dbReference>
<dbReference type="Proteomes" id="UP000584374">
    <property type="component" value="Unassembled WGS sequence"/>
</dbReference>
<comment type="caution">
    <text evidence="2">The sequence shown here is derived from an EMBL/GenBank/DDBJ whole genome shotgun (WGS) entry which is preliminary data.</text>
</comment>
<reference evidence="2 3" key="1">
    <citation type="submission" date="2020-08" db="EMBL/GenBank/DDBJ databases">
        <title>Sequencing the genomes of 1000 actinobacteria strains.</title>
        <authorList>
            <person name="Klenk H.-P."/>
        </authorList>
    </citation>
    <scope>NUCLEOTIDE SEQUENCE [LARGE SCALE GENOMIC DNA]</scope>
    <source>
        <strain evidence="2 3">DSM 45584</strain>
    </source>
</reference>
<keyword evidence="1" id="KW-1133">Transmembrane helix</keyword>
<dbReference type="AlphaFoldDB" id="A0A840Q8P8"/>
<feature type="transmembrane region" description="Helical" evidence="1">
    <location>
        <begin position="155"/>
        <end position="173"/>
    </location>
</feature>
<keyword evidence="1" id="KW-0812">Transmembrane</keyword>
<protein>
    <submittedName>
        <fullName evidence="2">Uncharacterized protein</fullName>
    </submittedName>
</protein>
<proteinExistence type="predicted"/>
<keyword evidence="3" id="KW-1185">Reference proteome</keyword>
<evidence type="ECO:0000256" key="1">
    <source>
        <dbReference type="SAM" id="Phobius"/>
    </source>
</evidence>
<organism evidence="2 3">
    <name type="scientific">Saccharopolyspora phatthalungensis</name>
    <dbReference type="NCBI Taxonomy" id="664693"/>
    <lineage>
        <taxon>Bacteria</taxon>
        <taxon>Bacillati</taxon>
        <taxon>Actinomycetota</taxon>
        <taxon>Actinomycetes</taxon>
        <taxon>Pseudonocardiales</taxon>
        <taxon>Pseudonocardiaceae</taxon>
        <taxon>Saccharopolyspora</taxon>
    </lineage>
</organism>